<dbReference type="InterPro" id="IPR014818">
    <property type="entry name" value="Phage/plasmid_primase_P4_C"/>
</dbReference>
<organism evidence="5">
    <name type="scientific">Myoviridae sp. ct9Ns12</name>
    <dbReference type="NCBI Taxonomy" id="2826626"/>
    <lineage>
        <taxon>Viruses</taxon>
        <taxon>Duplodnaviria</taxon>
        <taxon>Heunggongvirae</taxon>
        <taxon>Uroviricota</taxon>
        <taxon>Caudoviricetes</taxon>
    </lineage>
</organism>
<dbReference type="GO" id="GO:0005524">
    <property type="term" value="F:ATP binding"/>
    <property type="evidence" value="ECO:0007669"/>
    <property type="project" value="UniProtKB-KW"/>
</dbReference>
<evidence type="ECO:0000259" key="4">
    <source>
        <dbReference type="PROSITE" id="PS51206"/>
    </source>
</evidence>
<dbReference type="InterPro" id="IPR051620">
    <property type="entry name" value="ORF904-like_C"/>
</dbReference>
<proteinExistence type="predicted"/>
<dbReference type="EMBL" id="BK014906">
    <property type="protein sequence ID" value="DAD81626.1"/>
    <property type="molecule type" value="Genomic_DNA"/>
</dbReference>
<evidence type="ECO:0000256" key="1">
    <source>
        <dbReference type="ARBA" id="ARBA00022741"/>
    </source>
</evidence>
<keyword evidence="2" id="KW-0378">Hydrolase</keyword>
<dbReference type="Pfam" id="PF19263">
    <property type="entry name" value="DUF5906"/>
    <property type="match status" value="1"/>
</dbReference>
<reference evidence="5" key="1">
    <citation type="journal article" date="2021" name="Proc. Natl. Acad. Sci. U.S.A.">
        <title>A Catalog of Tens of Thousands of Viruses from Human Metagenomes Reveals Hidden Associations with Chronic Diseases.</title>
        <authorList>
            <person name="Tisza M.J."/>
            <person name="Buck C.B."/>
        </authorList>
    </citation>
    <scope>NUCLEOTIDE SEQUENCE</scope>
    <source>
        <strain evidence="5">Ct9Ns12</strain>
    </source>
</reference>
<name>A0A8S5MHA4_9CAUD</name>
<evidence type="ECO:0000256" key="3">
    <source>
        <dbReference type="ARBA" id="ARBA00022840"/>
    </source>
</evidence>
<keyword evidence="3" id="KW-0067">ATP-binding</keyword>
<feature type="domain" description="SF3 helicase" evidence="4">
    <location>
        <begin position="193"/>
        <end position="361"/>
    </location>
</feature>
<dbReference type="InterPro" id="IPR027417">
    <property type="entry name" value="P-loop_NTPase"/>
</dbReference>
<dbReference type="GO" id="GO:0004386">
    <property type="term" value="F:helicase activity"/>
    <property type="evidence" value="ECO:0007669"/>
    <property type="project" value="UniProtKB-KW"/>
</dbReference>
<dbReference type="PANTHER" id="PTHR35372">
    <property type="entry name" value="ATP BINDING PROTEIN-RELATED"/>
    <property type="match status" value="1"/>
</dbReference>
<keyword evidence="5" id="KW-0347">Helicase</keyword>
<dbReference type="Pfam" id="PF08706">
    <property type="entry name" value="D5_N"/>
    <property type="match status" value="1"/>
</dbReference>
<keyword evidence="1" id="KW-0547">Nucleotide-binding</keyword>
<protein>
    <submittedName>
        <fullName evidence="5">DsDNA helicase</fullName>
    </submittedName>
</protein>
<dbReference type="PROSITE" id="PS51206">
    <property type="entry name" value="SF3_HELICASE_1"/>
    <property type="match status" value="1"/>
</dbReference>
<dbReference type="InterPro" id="IPR045455">
    <property type="entry name" value="NrS-1_pol-like_helicase"/>
</dbReference>
<dbReference type="InterPro" id="IPR014015">
    <property type="entry name" value="Helicase_SF3_DNA-vir"/>
</dbReference>
<evidence type="ECO:0000256" key="2">
    <source>
        <dbReference type="ARBA" id="ARBA00022801"/>
    </source>
</evidence>
<dbReference type="Gene3D" id="3.40.50.300">
    <property type="entry name" value="P-loop containing nucleotide triphosphate hydrolases"/>
    <property type="match status" value="1"/>
</dbReference>
<accession>A0A8S5MHA4</accession>
<evidence type="ECO:0000313" key="5">
    <source>
        <dbReference type="EMBL" id="DAD81626.1"/>
    </source>
</evidence>
<sequence>MDRKDLKDYVLGLLSEHCDEYAATFRDISLVTSNPERTDRYGRRLEELFREGYGVLTRDNTSHYSSLYVFTGKIYEFMDYNVLYDAVDRWLEKMGVAARDRTNKAMYAYMNRIINVIRDHELRPDLSIMCFTNCVVDMNRLKTYPHSPRFDCVKMYPFKYDRKEIFNCPIWRSFLGENWMPTDDMDGVLPEKHKRRILQMFLGACLVNRRNISFEYFLILQGTGANGKSVIYRVLKDMFGEDEILNIKMSQFASRGDEQLRAAYSMSGKRLMYCTESNRGDFKDMSIIKAISSGEPIACRGIGGNITMMQRPPIMLCNSNYRWQPKDFLNREDPDDESMQRRALVLNFDKTIPVEKRDTMLAERLKSEHAGIMAWIVKGLCELKKNNWRMPENLGGKIDMKLERIRSTVIGRDGKLVDGSISEYLKYKECQPEEFEGSGVINFTSSEIYKNYERFCKKNGIVPMSQRKLGIDMLSLGYVREKGYNNSYNLWCGNEDIANNFMRHVPNIAEEAKTNLFEGWEYSDDDFLSDDFVEE</sequence>
<dbReference type="PANTHER" id="PTHR35372:SF2">
    <property type="entry name" value="SF3 HELICASE DOMAIN-CONTAINING PROTEIN"/>
    <property type="match status" value="1"/>
</dbReference>
<dbReference type="GO" id="GO:0016787">
    <property type="term" value="F:hydrolase activity"/>
    <property type="evidence" value="ECO:0007669"/>
    <property type="project" value="UniProtKB-KW"/>
</dbReference>